<keyword evidence="3" id="KW-0507">mRNA processing</keyword>
<dbReference type="GO" id="GO:0000381">
    <property type="term" value="P:regulation of alternative mRNA splicing, via spliceosome"/>
    <property type="evidence" value="ECO:0007669"/>
    <property type="project" value="InterPro"/>
</dbReference>
<feature type="region of interest" description="Disordered" evidence="6">
    <location>
        <begin position="82"/>
        <end position="106"/>
    </location>
</feature>
<feature type="chain" id="PRO_5043901270" description="FKBP12-interacting protein of 37 kDa-like" evidence="7">
    <location>
        <begin position="19"/>
        <end position="336"/>
    </location>
</feature>
<comment type="subcellular location">
    <subcellularLocation>
        <location evidence="1">Nucleus</location>
    </subcellularLocation>
</comment>
<dbReference type="PANTHER" id="PTHR15217:SF0">
    <property type="entry name" value="PRE-MRNA-SPLICING REGULATOR WTAP"/>
    <property type="match status" value="1"/>
</dbReference>
<keyword evidence="5" id="KW-0539">Nucleus</keyword>
<feature type="signal peptide" evidence="7">
    <location>
        <begin position="1"/>
        <end position="18"/>
    </location>
</feature>
<evidence type="ECO:0000313" key="8">
    <source>
        <dbReference type="EMBL" id="KAK9995695.1"/>
    </source>
</evidence>
<comment type="similarity">
    <text evidence="2">Belongs to the fl(2)d family.</text>
</comment>
<evidence type="ECO:0008006" key="10">
    <source>
        <dbReference type="Google" id="ProtNLM"/>
    </source>
</evidence>
<dbReference type="InterPro" id="IPR033757">
    <property type="entry name" value="WTAP"/>
</dbReference>
<proteinExistence type="inferred from homology"/>
<dbReference type="Proteomes" id="UP001459277">
    <property type="component" value="Unassembled WGS sequence"/>
</dbReference>
<dbReference type="AlphaFoldDB" id="A0AAW2CFA3"/>
<dbReference type="EMBL" id="JAZDWU010000007">
    <property type="protein sequence ID" value="KAK9995695.1"/>
    <property type="molecule type" value="Genomic_DNA"/>
</dbReference>
<dbReference type="PANTHER" id="PTHR15217">
    <property type="entry name" value="WILMS' TUMOR 1-ASSOCIATING PROTEIN"/>
    <property type="match status" value="1"/>
</dbReference>
<sequence length="336" mass="37652">MNLMNDICIFLNVLAALSQNIQPLPFVELVEALVASRTVNFAMEISILQLEFEARNSKFSAENKIPGFSNSMASHTHLDDDDEFGGDFPGTHNARRSGNKRNFGDLEDDEDDMFGLKKGKLKVEETAPGVATGMILSLRESLQTCKDNLATCQEELEAAKSEIQMWHSSFQNESFIPTGTSPEPKLVIDYLQMLKSSEESLREQLEKAKKKEAAFIVTFAKREQEISELKRDRLTKIAEDNWSKAAGGGGGGKGSGGEKRFDPELVKEIYKTELLVKGGRKPDGVADRDKREQLLVGMERPAWEEKRKKLMEGKMVWSGIKRVVRRAKAGIERTIH</sequence>
<keyword evidence="9" id="KW-1185">Reference proteome</keyword>
<reference evidence="8 9" key="1">
    <citation type="submission" date="2024-01" db="EMBL/GenBank/DDBJ databases">
        <title>A telomere-to-telomere, gap-free genome of sweet tea (Lithocarpus litseifolius).</title>
        <authorList>
            <person name="Zhou J."/>
        </authorList>
    </citation>
    <scope>NUCLEOTIDE SEQUENCE [LARGE SCALE GENOMIC DNA]</scope>
    <source>
        <strain evidence="8">Zhou-2022a</strain>
        <tissue evidence="8">Leaf</tissue>
    </source>
</reference>
<keyword evidence="7" id="KW-0732">Signal</keyword>
<evidence type="ECO:0000256" key="4">
    <source>
        <dbReference type="ARBA" id="ARBA00023187"/>
    </source>
</evidence>
<organism evidence="8 9">
    <name type="scientific">Lithocarpus litseifolius</name>
    <dbReference type="NCBI Taxonomy" id="425828"/>
    <lineage>
        <taxon>Eukaryota</taxon>
        <taxon>Viridiplantae</taxon>
        <taxon>Streptophyta</taxon>
        <taxon>Embryophyta</taxon>
        <taxon>Tracheophyta</taxon>
        <taxon>Spermatophyta</taxon>
        <taxon>Magnoliopsida</taxon>
        <taxon>eudicotyledons</taxon>
        <taxon>Gunneridae</taxon>
        <taxon>Pentapetalae</taxon>
        <taxon>rosids</taxon>
        <taxon>fabids</taxon>
        <taxon>Fagales</taxon>
        <taxon>Fagaceae</taxon>
        <taxon>Lithocarpus</taxon>
    </lineage>
</organism>
<name>A0AAW2CFA3_9ROSI</name>
<protein>
    <recommendedName>
        <fullName evidence="10">FKBP12-interacting protein of 37 kDa-like</fullName>
    </recommendedName>
</protein>
<dbReference type="GO" id="GO:0005634">
    <property type="term" value="C:nucleus"/>
    <property type="evidence" value="ECO:0007669"/>
    <property type="project" value="UniProtKB-SubCell"/>
</dbReference>
<comment type="caution">
    <text evidence="8">The sequence shown here is derived from an EMBL/GenBank/DDBJ whole genome shotgun (WGS) entry which is preliminary data.</text>
</comment>
<evidence type="ECO:0000313" key="9">
    <source>
        <dbReference type="Proteomes" id="UP001459277"/>
    </source>
</evidence>
<dbReference type="GO" id="GO:0006397">
    <property type="term" value="P:mRNA processing"/>
    <property type="evidence" value="ECO:0007669"/>
    <property type="project" value="UniProtKB-KW"/>
</dbReference>
<evidence type="ECO:0000256" key="3">
    <source>
        <dbReference type="ARBA" id="ARBA00022664"/>
    </source>
</evidence>
<gene>
    <name evidence="8" type="ORF">SO802_020381</name>
</gene>
<evidence type="ECO:0000256" key="2">
    <source>
        <dbReference type="ARBA" id="ARBA00010313"/>
    </source>
</evidence>
<evidence type="ECO:0000256" key="5">
    <source>
        <dbReference type="ARBA" id="ARBA00023242"/>
    </source>
</evidence>
<evidence type="ECO:0000256" key="7">
    <source>
        <dbReference type="SAM" id="SignalP"/>
    </source>
</evidence>
<evidence type="ECO:0000256" key="1">
    <source>
        <dbReference type="ARBA" id="ARBA00004123"/>
    </source>
</evidence>
<keyword evidence="4" id="KW-0508">mRNA splicing</keyword>
<accession>A0AAW2CFA3</accession>
<evidence type="ECO:0000256" key="6">
    <source>
        <dbReference type="SAM" id="MobiDB-lite"/>
    </source>
</evidence>
<dbReference type="GO" id="GO:0016556">
    <property type="term" value="P:mRNA modification"/>
    <property type="evidence" value="ECO:0007669"/>
    <property type="project" value="InterPro"/>
</dbReference>
<dbReference type="GO" id="GO:0008380">
    <property type="term" value="P:RNA splicing"/>
    <property type="evidence" value="ECO:0007669"/>
    <property type="project" value="UniProtKB-KW"/>
</dbReference>